<dbReference type="Proteomes" id="UP000309186">
    <property type="component" value="Unassembled WGS sequence"/>
</dbReference>
<accession>A0A5R9Q3H5</accession>
<dbReference type="OrthoDB" id="6314644at2"/>
<organism evidence="3 4">
    <name type="scientific">Pseudoalteromonas phenolica</name>
    <dbReference type="NCBI Taxonomy" id="161398"/>
    <lineage>
        <taxon>Bacteria</taxon>
        <taxon>Pseudomonadati</taxon>
        <taxon>Pseudomonadota</taxon>
        <taxon>Gammaproteobacteria</taxon>
        <taxon>Alteromonadales</taxon>
        <taxon>Pseudoalteromonadaceae</taxon>
        <taxon>Pseudoalteromonas</taxon>
    </lineage>
</organism>
<dbReference type="EMBL" id="PPSW01000010">
    <property type="protein sequence ID" value="TLX47710.1"/>
    <property type="molecule type" value="Genomic_DNA"/>
</dbReference>
<name>A0A5R9Q3H5_9GAMM</name>
<evidence type="ECO:0000256" key="2">
    <source>
        <dbReference type="SAM" id="Phobius"/>
    </source>
</evidence>
<keyword evidence="2" id="KW-0812">Transmembrane</keyword>
<evidence type="ECO:0000313" key="4">
    <source>
        <dbReference type="Proteomes" id="UP000309186"/>
    </source>
</evidence>
<keyword evidence="2" id="KW-1133">Transmembrane helix</keyword>
<keyword evidence="2" id="KW-0472">Membrane</keyword>
<reference evidence="3 4" key="1">
    <citation type="submission" date="2018-01" db="EMBL/GenBank/DDBJ databases">
        <title>Co-occurrence of chitin degradation, pigmentation and bioactivity in marine Pseudoalteromonas.</title>
        <authorList>
            <person name="Paulsen S."/>
            <person name="Gram L."/>
            <person name="Machado H."/>
        </authorList>
    </citation>
    <scope>NUCLEOTIDE SEQUENCE [LARGE SCALE GENOMIC DNA]</scope>
    <source>
        <strain evidence="3 4">S3663</strain>
    </source>
</reference>
<feature type="transmembrane region" description="Helical" evidence="2">
    <location>
        <begin position="6"/>
        <end position="22"/>
    </location>
</feature>
<feature type="region of interest" description="Disordered" evidence="1">
    <location>
        <begin position="167"/>
        <end position="189"/>
    </location>
</feature>
<sequence length="189" mass="21419">MNYIIIATIVLLITLLGVYLVIENNRKKAKNAEKQVFNQRHNEVTLHFKTKTSEFVAAGAIPSKYSGTINTIVNNFFVVQAHTEDNLNQLERIVELFILTVGEEVHKHREKDTIDTLKDTMTAFAKELPTNGVAYNKDFYYESLPAMITLLKTADITDVENQDKDEIDIDADSDQNNQTEVNKLATAQI</sequence>
<evidence type="ECO:0000256" key="1">
    <source>
        <dbReference type="SAM" id="MobiDB-lite"/>
    </source>
</evidence>
<gene>
    <name evidence="3" type="ORF">C1E24_07230</name>
</gene>
<feature type="compositionally biased region" description="Polar residues" evidence="1">
    <location>
        <begin position="175"/>
        <end position="189"/>
    </location>
</feature>
<dbReference type="AlphaFoldDB" id="A0A5R9Q3H5"/>
<dbReference type="RefSeq" id="WP_138480123.1">
    <property type="nucleotide sequence ID" value="NZ_PPSW01000010.1"/>
</dbReference>
<comment type="caution">
    <text evidence="3">The sequence shown here is derived from an EMBL/GenBank/DDBJ whole genome shotgun (WGS) entry which is preliminary data.</text>
</comment>
<evidence type="ECO:0000313" key="3">
    <source>
        <dbReference type="EMBL" id="TLX47710.1"/>
    </source>
</evidence>
<proteinExistence type="predicted"/>
<protein>
    <submittedName>
        <fullName evidence="3">Uncharacterized protein</fullName>
    </submittedName>
</protein>